<protein>
    <submittedName>
        <fullName evidence="1">Uncharacterized protein</fullName>
    </submittedName>
</protein>
<name>A0A0V0Z1X6_9BILA</name>
<gene>
    <name evidence="2" type="ORF">T12_5126</name>
    <name evidence="1" type="ORF">T12_5834</name>
</gene>
<dbReference type="AlphaFoldDB" id="A0A0V0Z1X6"/>
<proteinExistence type="predicted"/>
<dbReference type="Proteomes" id="UP000054783">
    <property type="component" value="Unassembled WGS sequence"/>
</dbReference>
<accession>A0A0V0Z1X6</accession>
<sequence length="111" mass="12431">MVIIPGKSESEQEYRDEIDVGGGEVGEEAVSVRVRFTYETNRQAGRMKCVIVTANAPWVRNLHMIKKPWKESVLVGVTGKLYLLIKLTILLGIRGKAKHGRKSSDISLHEL</sequence>
<evidence type="ECO:0000313" key="1">
    <source>
        <dbReference type="EMBL" id="KRY06026.1"/>
    </source>
</evidence>
<evidence type="ECO:0000313" key="3">
    <source>
        <dbReference type="Proteomes" id="UP000054783"/>
    </source>
</evidence>
<keyword evidence="3" id="KW-1185">Reference proteome</keyword>
<dbReference type="EMBL" id="JYDQ01000983">
    <property type="protein sequence ID" value="KRY06026.1"/>
    <property type="molecule type" value="Genomic_DNA"/>
</dbReference>
<reference evidence="1 3" key="1">
    <citation type="submission" date="2015-01" db="EMBL/GenBank/DDBJ databases">
        <title>Evolution of Trichinella species and genotypes.</title>
        <authorList>
            <person name="Korhonen P.K."/>
            <person name="Edoardo P."/>
            <person name="Giuseppe L.R."/>
            <person name="Gasser R.B."/>
        </authorList>
    </citation>
    <scope>NUCLEOTIDE SEQUENCE [LARGE SCALE GENOMIC DNA]</scope>
    <source>
        <strain evidence="1">ISS2496</strain>
    </source>
</reference>
<comment type="caution">
    <text evidence="1">The sequence shown here is derived from an EMBL/GenBank/DDBJ whole genome shotgun (WGS) entry which is preliminary data.</text>
</comment>
<evidence type="ECO:0000313" key="2">
    <source>
        <dbReference type="EMBL" id="KRY06042.1"/>
    </source>
</evidence>
<dbReference type="EMBL" id="JYDQ01000974">
    <property type="protein sequence ID" value="KRY06042.1"/>
    <property type="molecule type" value="Genomic_DNA"/>
</dbReference>
<organism evidence="1 3">
    <name type="scientific">Trichinella patagoniensis</name>
    <dbReference type="NCBI Taxonomy" id="990121"/>
    <lineage>
        <taxon>Eukaryota</taxon>
        <taxon>Metazoa</taxon>
        <taxon>Ecdysozoa</taxon>
        <taxon>Nematoda</taxon>
        <taxon>Enoplea</taxon>
        <taxon>Dorylaimia</taxon>
        <taxon>Trichinellida</taxon>
        <taxon>Trichinellidae</taxon>
        <taxon>Trichinella</taxon>
    </lineage>
</organism>